<protein>
    <recommendedName>
        <fullName evidence="8">C2H2-type domain-containing protein</fullName>
    </recommendedName>
</protein>
<gene>
    <name evidence="6" type="ORF">MELLADRAFT_112438</name>
</gene>
<evidence type="ECO:0000256" key="3">
    <source>
        <dbReference type="ARBA" id="ARBA00022771"/>
    </source>
</evidence>
<evidence type="ECO:0000256" key="2">
    <source>
        <dbReference type="ARBA" id="ARBA00022737"/>
    </source>
</evidence>
<dbReference type="GO" id="GO:0008270">
    <property type="term" value="F:zinc ion binding"/>
    <property type="evidence" value="ECO:0007669"/>
    <property type="project" value="UniProtKB-KW"/>
</dbReference>
<feature type="region of interest" description="Disordered" evidence="5">
    <location>
        <begin position="221"/>
        <end position="262"/>
    </location>
</feature>
<dbReference type="GeneID" id="18924684"/>
<dbReference type="GO" id="GO:0005634">
    <property type="term" value="C:nucleus"/>
    <property type="evidence" value="ECO:0007669"/>
    <property type="project" value="TreeGrafter"/>
</dbReference>
<evidence type="ECO:0000256" key="4">
    <source>
        <dbReference type="ARBA" id="ARBA00022833"/>
    </source>
</evidence>
<accession>F4S6H2</accession>
<dbReference type="InterPro" id="IPR051580">
    <property type="entry name" value="ZnF-Chromatin_assoc"/>
</dbReference>
<sequence length="458" mass="50996">MIYSRFATVAEVITEIENLIPGCKLNQKAKKAEIQAVLEFLQVNLQLLQPPSTVNSLSTIITNTCLFERMAPGAPESVEEGSHVTKNILTVIFPPFHFPHSSSTLSKPSIPHEPDPSTPKRSPSHPEPRISFNTCGELLSHWRETHESFRGTDPLERPFMCVMDGCMRDWKNIAGIRYHIHPVTSERVRNLQSEQKPIQRGPISSSRPTGLNLLPNPNLTTQPHHLPPVTTISNPIPTTTTTPTIKRKPSGKSRRLNRSDEKNAARKYLCPIEGCEKRYQQTSGLKYHLSNGPEHSAKLHRDGVSIDGLIATSTLNMLKTSDLPYLEAKSSHLHSERSSQIMDSEAMSICLEDRLKIPEIQKIEFLSSSSSAGGFPLVSQDEVGDQRILVYISCSELEHGISLISGKALKLDPSIQFQSEKEMCWTPSALDSGKKTQPSLSVQKDGIHNDLIRKETDL</sequence>
<keyword evidence="4" id="KW-0862">Zinc</keyword>
<dbReference type="InParanoid" id="F4S6H2"/>
<evidence type="ECO:0000256" key="1">
    <source>
        <dbReference type="ARBA" id="ARBA00022723"/>
    </source>
</evidence>
<feature type="region of interest" description="Disordered" evidence="5">
    <location>
        <begin position="102"/>
        <end position="130"/>
    </location>
</feature>
<reference evidence="7" key="1">
    <citation type="journal article" date="2011" name="Proc. Natl. Acad. Sci. U.S.A.">
        <title>Obligate biotrophy features unraveled by the genomic analysis of rust fungi.</title>
        <authorList>
            <person name="Duplessis S."/>
            <person name="Cuomo C.A."/>
            <person name="Lin Y.-C."/>
            <person name="Aerts A."/>
            <person name="Tisserant E."/>
            <person name="Veneault-Fourrey C."/>
            <person name="Joly D.L."/>
            <person name="Hacquard S."/>
            <person name="Amselem J."/>
            <person name="Cantarel B.L."/>
            <person name="Chiu R."/>
            <person name="Coutinho P.M."/>
            <person name="Feau N."/>
            <person name="Field M."/>
            <person name="Frey P."/>
            <person name="Gelhaye E."/>
            <person name="Goldberg J."/>
            <person name="Grabherr M.G."/>
            <person name="Kodira C.D."/>
            <person name="Kohler A."/>
            <person name="Kuees U."/>
            <person name="Lindquist E.A."/>
            <person name="Lucas S.M."/>
            <person name="Mago R."/>
            <person name="Mauceli E."/>
            <person name="Morin E."/>
            <person name="Murat C."/>
            <person name="Pangilinan J.L."/>
            <person name="Park R."/>
            <person name="Pearson M."/>
            <person name="Quesneville H."/>
            <person name="Rouhier N."/>
            <person name="Sakthikumar S."/>
            <person name="Salamov A.A."/>
            <person name="Schmutz J."/>
            <person name="Selles B."/>
            <person name="Shapiro H."/>
            <person name="Tanguay P."/>
            <person name="Tuskan G.A."/>
            <person name="Henrissat B."/>
            <person name="Van de Peer Y."/>
            <person name="Rouze P."/>
            <person name="Ellis J.G."/>
            <person name="Dodds P.N."/>
            <person name="Schein J.E."/>
            <person name="Zhong S."/>
            <person name="Hamelin R.C."/>
            <person name="Grigoriev I.V."/>
            <person name="Szabo L.J."/>
            <person name="Martin F."/>
        </authorList>
    </citation>
    <scope>NUCLEOTIDE SEQUENCE [LARGE SCALE GENOMIC DNA]</scope>
    <source>
        <strain evidence="7">98AG31 / pathotype 3-4-7</strain>
    </source>
</reference>
<dbReference type="eggNOG" id="ENOG502T9W9">
    <property type="taxonomic scope" value="Eukaryota"/>
</dbReference>
<dbReference type="Gene3D" id="3.30.160.60">
    <property type="entry name" value="Classic Zinc Finger"/>
    <property type="match status" value="1"/>
</dbReference>
<organism evidence="7">
    <name type="scientific">Melampsora larici-populina (strain 98AG31 / pathotype 3-4-7)</name>
    <name type="common">Poplar leaf rust fungus</name>
    <dbReference type="NCBI Taxonomy" id="747676"/>
    <lineage>
        <taxon>Eukaryota</taxon>
        <taxon>Fungi</taxon>
        <taxon>Dikarya</taxon>
        <taxon>Basidiomycota</taxon>
        <taxon>Pucciniomycotina</taxon>
        <taxon>Pucciniomycetes</taxon>
        <taxon>Pucciniales</taxon>
        <taxon>Melampsoraceae</taxon>
        <taxon>Melampsora</taxon>
    </lineage>
</organism>
<keyword evidence="2" id="KW-0677">Repeat</keyword>
<dbReference type="VEuPathDB" id="FungiDB:MELLADRAFT_112438"/>
<keyword evidence="1" id="KW-0479">Metal-binding</keyword>
<keyword evidence="7" id="KW-1185">Reference proteome</keyword>
<evidence type="ECO:0000313" key="7">
    <source>
        <dbReference type="Proteomes" id="UP000001072"/>
    </source>
</evidence>
<evidence type="ECO:0008006" key="8">
    <source>
        <dbReference type="Google" id="ProtNLM"/>
    </source>
</evidence>
<dbReference type="RefSeq" id="XP_007417044.1">
    <property type="nucleotide sequence ID" value="XM_007416982.1"/>
</dbReference>
<keyword evidence="3" id="KW-0863">Zinc-finger</keyword>
<dbReference type="EMBL" id="GL883155">
    <property type="protein sequence ID" value="EGF99761.1"/>
    <property type="molecule type" value="Genomic_DNA"/>
</dbReference>
<dbReference type="PANTHER" id="PTHR23057:SF0">
    <property type="entry name" value="JUXTAPOSED WITH ANOTHER ZINC FINGER PROTEIN 1"/>
    <property type="match status" value="1"/>
</dbReference>
<dbReference type="HOGENOM" id="CLU_048004_0_0_1"/>
<feature type="compositionally biased region" description="Low complexity" evidence="5">
    <location>
        <begin position="221"/>
        <end position="244"/>
    </location>
</feature>
<dbReference type="KEGG" id="mlr:MELLADRAFT_112438"/>
<name>F4S6H2_MELLP</name>
<dbReference type="OrthoDB" id="2143914at2759"/>
<dbReference type="Proteomes" id="UP000001072">
    <property type="component" value="Unassembled WGS sequence"/>
</dbReference>
<evidence type="ECO:0000256" key="5">
    <source>
        <dbReference type="SAM" id="MobiDB-lite"/>
    </source>
</evidence>
<feature type="compositionally biased region" description="Basic residues" evidence="5">
    <location>
        <begin position="245"/>
        <end position="256"/>
    </location>
</feature>
<dbReference type="AlphaFoldDB" id="F4S6H2"/>
<proteinExistence type="predicted"/>
<dbReference type="PANTHER" id="PTHR23057">
    <property type="entry name" value="JUXTAPOSED WITH ANOTHER ZINC FINGER PROTEIN 1"/>
    <property type="match status" value="1"/>
</dbReference>
<evidence type="ECO:0000313" key="6">
    <source>
        <dbReference type="EMBL" id="EGF99761.1"/>
    </source>
</evidence>